<name>A0ACC0ABR6_CATRO</name>
<accession>A0ACC0ABR6</accession>
<protein>
    <submittedName>
        <fullName evidence="1">Uncharacterized protein</fullName>
    </submittedName>
</protein>
<comment type="caution">
    <text evidence="1">The sequence shown here is derived from an EMBL/GenBank/DDBJ whole genome shotgun (WGS) entry which is preliminary data.</text>
</comment>
<gene>
    <name evidence="1" type="ORF">M9H77_26819</name>
</gene>
<evidence type="ECO:0000313" key="2">
    <source>
        <dbReference type="Proteomes" id="UP001060085"/>
    </source>
</evidence>
<dbReference type="EMBL" id="CM044706">
    <property type="protein sequence ID" value="KAI5658026.1"/>
    <property type="molecule type" value="Genomic_DNA"/>
</dbReference>
<sequence>MSLKKEQVEGKKDKIEKSEKTKEETSSILFKGDKREEMKDSWCDISSPLNSLSSEEKFEALKMENEGSLVYKMQSQFFNFLTITFGTKSNHGMKAKQEDMGKEISAGYEDTSISLCLNPFLLCREFSFKDLNFNQELGFNLHQNIKF</sequence>
<keyword evidence="2" id="KW-1185">Reference proteome</keyword>
<evidence type="ECO:0000313" key="1">
    <source>
        <dbReference type="EMBL" id="KAI5658026.1"/>
    </source>
</evidence>
<dbReference type="Proteomes" id="UP001060085">
    <property type="component" value="Linkage Group LG06"/>
</dbReference>
<organism evidence="1 2">
    <name type="scientific">Catharanthus roseus</name>
    <name type="common">Madagascar periwinkle</name>
    <name type="synonym">Vinca rosea</name>
    <dbReference type="NCBI Taxonomy" id="4058"/>
    <lineage>
        <taxon>Eukaryota</taxon>
        <taxon>Viridiplantae</taxon>
        <taxon>Streptophyta</taxon>
        <taxon>Embryophyta</taxon>
        <taxon>Tracheophyta</taxon>
        <taxon>Spermatophyta</taxon>
        <taxon>Magnoliopsida</taxon>
        <taxon>eudicotyledons</taxon>
        <taxon>Gunneridae</taxon>
        <taxon>Pentapetalae</taxon>
        <taxon>asterids</taxon>
        <taxon>lamiids</taxon>
        <taxon>Gentianales</taxon>
        <taxon>Apocynaceae</taxon>
        <taxon>Rauvolfioideae</taxon>
        <taxon>Vinceae</taxon>
        <taxon>Catharanthinae</taxon>
        <taxon>Catharanthus</taxon>
    </lineage>
</organism>
<proteinExistence type="predicted"/>
<reference evidence="2" key="1">
    <citation type="journal article" date="2023" name="Nat. Plants">
        <title>Single-cell RNA sequencing provides a high-resolution roadmap for understanding the multicellular compartmentation of specialized metabolism.</title>
        <authorList>
            <person name="Sun S."/>
            <person name="Shen X."/>
            <person name="Li Y."/>
            <person name="Li Y."/>
            <person name="Wang S."/>
            <person name="Li R."/>
            <person name="Zhang H."/>
            <person name="Shen G."/>
            <person name="Guo B."/>
            <person name="Wei J."/>
            <person name="Xu J."/>
            <person name="St-Pierre B."/>
            <person name="Chen S."/>
            <person name="Sun C."/>
        </authorList>
    </citation>
    <scope>NUCLEOTIDE SEQUENCE [LARGE SCALE GENOMIC DNA]</scope>
</reference>